<comment type="subcellular location">
    <subcellularLocation>
        <location evidence="1">Nucleus</location>
    </subcellularLocation>
</comment>
<keyword evidence="3" id="KW-0238">DNA-binding</keyword>
<evidence type="ECO:0000256" key="4">
    <source>
        <dbReference type="ARBA" id="ARBA00023163"/>
    </source>
</evidence>
<dbReference type="Pfam" id="PF02362">
    <property type="entry name" value="B3"/>
    <property type="match status" value="1"/>
</dbReference>
<gene>
    <name evidence="7" type="ORF">GH714_019046</name>
</gene>
<evidence type="ECO:0000256" key="2">
    <source>
        <dbReference type="ARBA" id="ARBA00023015"/>
    </source>
</evidence>
<sequence>MKDIIPMDKKFFKIVFSKQLTATDLEHQLIVPSDVLKKYPILRQNEFVIISFDQNEKQWEFPLATRKTGKYAKPTMPAGSWHPFVQEFGLRAGDAVVFYISKCDEAGKIQVRGMRQTISLMGTEQASDRENRSSASVACSVQGPRRRQETDWGDLIISIEQNGKQWKFPLATRTTDRSKPSKYMKPTIPAGSWHPFVQEFGLCAGDGVIFFIRKRDGARNIHVRGMRQAFRLMGKRVWKEVEKVDNQASTSQPRGPA</sequence>
<keyword evidence="2" id="KW-0805">Transcription regulation</keyword>
<evidence type="ECO:0000256" key="1">
    <source>
        <dbReference type="ARBA" id="ARBA00004123"/>
    </source>
</evidence>
<dbReference type="Proteomes" id="UP000467840">
    <property type="component" value="Chromosome 10"/>
</dbReference>
<evidence type="ECO:0000256" key="3">
    <source>
        <dbReference type="ARBA" id="ARBA00023125"/>
    </source>
</evidence>
<name>A0A6A6N6K0_HEVBR</name>
<dbReference type="GO" id="GO:0003677">
    <property type="term" value="F:DNA binding"/>
    <property type="evidence" value="ECO:0007669"/>
    <property type="project" value="UniProtKB-KW"/>
</dbReference>
<feature type="domain" description="TF-B3" evidence="6">
    <location>
        <begin position="155"/>
        <end position="227"/>
    </location>
</feature>
<dbReference type="SMART" id="SM01019">
    <property type="entry name" value="B3"/>
    <property type="match status" value="1"/>
</dbReference>
<dbReference type="Gene3D" id="2.40.330.10">
    <property type="entry name" value="DNA-binding pseudobarrel domain"/>
    <property type="match status" value="1"/>
</dbReference>
<keyword evidence="8" id="KW-1185">Reference proteome</keyword>
<accession>A0A6A6N6K0</accession>
<evidence type="ECO:0000256" key="5">
    <source>
        <dbReference type="ARBA" id="ARBA00023242"/>
    </source>
</evidence>
<dbReference type="AlphaFoldDB" id="A0A6A6N6K0"/>
<dbReference type="GO" id="GO:0005634">
    <property type="term" value="C:nucleus"/>
    <property type="evidence" value="ECO:0007669"/>
    <property type="project" value="UniProtKB-SubCell"/>
</dbReference>
<feature type="domain" description="TF-B3" evidence="6">
    <location>
        <begin position="14"/>
        <end position="117"/>
    </location>
</feature>
<reference evidence="7 8" key="1">
    <citation type="journal article" date="2020" name="Mol. Plant">
        <title>The Chromosome-Based Rubber Tree Genome Provides New Insights into Spurge Genome Evolution and Rubber Biosynthesis.</title>
        <authorList>
            <person name="Liu J."/>
            <person name="Shi C."/>
            <person name="Shi C.C."/>
            <person name="Li W."/>
            <person name="Zhang Q.J."/>
            <person name="Zhang Y."/>
            <person name="Li K."/>
            <person name="Lu H.F."/>
            <person name="Shi C."/>
            <person name="Zhu S.T."/>
            <person name="Xiao Z.Y."/>
            <person name="Nan H."/>
            <person name="Yue Y."/>
            <person name="Zhu X.G."/>
            <person name="Wu Y."/>
            <person name="Hong X.N."/>
            <person name="Fan G.Y."/>
            <person name="Tong Y."/>
            <person name="Zhang D."/>
            <person name="Mao C.L."/>
            <person name="Liu Y.L."/>
            <person name="Hao S.J."/>
            <person name="Liu W.Q."/>
            <person name="Lv M.Q."/>
            <person name="Zhang H.B."/>
            <person name="Liu Y."/>
            <person name="Hu-Tang G.R."/>
            <person name="Wang J.P."/>
            <person name="Wang J.H."/>
            <person name="Sun Y.H."/>
            <person name="Ni S.B."/>
            <person name="Chen W.B."/>
            <person name="Zhang X.C."/>
            <person name="Jiao Y.N."/>
            <person name="Eichler E.E."/>
            <person name="Li G.H."/>
            <person name="Liu X."/>
            <person name="Gao L.Z."/>
        </authorList>
    </citation>
    <scope>NUCLEOTIDE SEQUENCE [LARGE SCALE GENOMIC DNA]</scope>
    <source>
        <strain evidence="8">cv. GT1</strain>
        <tissue evidence="7">Leaf</tissue>
    </source>
</reference>
<protein>
    <recommendedName>
        <fullName evidence="6">TF-B3 domain-containing protein</fullName>
    </recommendedName>
</protein>
<proteinExistence type="predicted"/>
<dbReference type="InterPro" id="IPR003340">
    <property type="entry name" value="B3_DNA-bd"/>
</dbReference>
<keyword evidence="5" id="KW-0539">Nucleus</keyword>
<dbReference type="SUPFAM" id="SSF101936">
    <property type="entry name" value="DNA-binding pseudobarrel domain"/>
    <property type="match status" value="1"/>
</dbReference>
<comment type="caution">
    <text evidence="7">The sequence shown here is derived from an EMBL/GenBank/DDBJ whole genome shotgun (WGS) entry which is preliminary data.</text>
</comment>
<dbReference type="InterPro" id="IPR015300">
    <property type="entry name" value="DNA-bd_pseudobarrel_sf"/>
</dbReference>
<evidence type="ECO:0000313" key="7">
    <source>
        <dbReference type="EMBL" id="KAF2319799.1"/>
    </source>
</evidence>
<dbReference type="EMBL" id="JAAGAX010000003">
    <property type="protein sequence ID" value="KAF2319799.1"/>
    <property type="molecule type" value="Genomic_DNA"/>
</dbReference>
<organism evidence="7 8">
    <name type="scientific">Hevea brasiliensis</name>
    <name type="common">Para rubber tree</name>
    <name type="synonym">Siphonia brasiliensis</name>
    <dbReference type="NCBI Taxonomy" id="3981"/>
    <lineage>
        <taxon>Eukaryota</taxon>
        <taxon>Viridiplantae</taxon>
        <taxon>Streptophyta</taxon>
        <taxon>Embryophyta</taxon>
        <taxon>Tracheophyta</taxon>
        <taxon>Spermatophyta</taxon>
        <taxon>Magnoliopsida</taxon>
        <taxon>eudicotyledons</taxon>
        <taxon>Gunneridae</taxon>
        <taxon>Pentapetalae</taxon>
        <taxon>rosids</taxon>
        <taxon>fabids</taxon>
        <taxon>Malpighiales</taxon>
        <taxon>Euphorbiaceae</taxon>
        <taxon>Crotonoideae</taxon>
        <taxon>Micrandreae</taxon>
        <taxon>Hevea</taxon>
    </lineage>
</organism>
<dbReference type="CDD" id="cd10017">
    <property type="entry name" value="B3_DNA"/>
    <property type="match status" value="1"/>
</dbReference>
<dbReference type="PROSITE" id="PS50863">
    <property type="entry name" value="B3"/>
    <property type="match status" value="2"/>
</dbReference>
<evidence type="ECO:0000313" key="8">
    <source>
        <dbReference type="Proteomes" id="UP000467840"/>
    </source>
</evidence>
<evidence type="ECO:0000259" key="6">
    <source>
        <dbReference type="PROSITE" id="PS50863"/>
    </source>
</evidence>
<keyword evidence="4" id="KW-0804">Transcription</keyword>